<sequence length="307" mass="34891">MTSNSSSSKNVFLDIDPTIVEKNLRFTADPSEDEFSKMFQQPEQYPSKLVKPFPGFCIKTREVGSDSKFFVNICHTDAIPPPKDITEKELANILESDDIADYRVPMSIGDVRTETDKKGEEARVSDVAIHPDFFQKIERSVLFKNFFITIVFEGLKDKHGIITHDDKIILKNRKAFGTLQVHRIQQREINEKMKNVSGASIIEDSTKRKPLIETISSGEIPCRSPEYKLFRRRVQPNCLIGEFKFPDVISTKELTLDVGEDRIVIESTSKHYLLDIFVPLVIRQSSCTSIFNKSTKILTVTMPLVGG</sequence>
<evidence type="ECO:0000259" key="5">
    <source>
        <dbReference type="Pfam" id="PF18201"/>
    </source>
</evidence>
<dbReference type="InterPro" id="IPR012981">
    <property type="entry name" value="PIH1_N"/>
</dbReference>
<evidence type="ECO:0000313" key="7">
    <source>
        <dbReference type="Proteomes" id="UP001168821"/>
    </source>
</evidence>
<dbReference type="GO" id="GO:0005737">
    <property type="term" value="C:cytoplasm"/>
    <property type="evidence" value="ECO:0007669"/>
    <property type="project" value="TreeGrafter"/>
</dbReference>
<dbReference type="EMBL" id="JALNTZ010000008">
    <property type="protein sequence ID" value="KAJ3642613.1"/>
    <property type="molecule type" value="Genomic_DNA"/>
</dbReference>
<dbReference type="Pfam" id="PF18201">
    <property type="entry name" value="PIH1_CS"/>
    <property type="match status" value="1"/>
</dbReference>
<keyword evidence="7" id="KW-1185">Reference proteome</keyword>
<protein>
    <recommendedName>
        <fullName evidence="2">PIH1 domain-containing protein 1</fullName>
    </recommendedName>
</protein>
<evidence type="ECO:0000259" key="4">
    <source>
        <dbReference type="Pfam" id="PF08190"/>
    </source>
</evidence>
<evidence type="ECO:0000256" key="3">
    <source>
        <dbReference type="ARBA" id="ARBA00046233"/>
    </source>
</evidence>
<gene>
    <name evidence="6" type="ORF">Zmor_025376</name>
</gene>
<comment type="similarity">
    <text evidence="1">Belongs to the PIH1 family.</text>
</comment>
<comment type="caution">
    <text evidence="6">The sequence shown here is derived from an EMBL/GenBank/DDBJ whole genome shotgun (WGS) entry which is preliminary data.</text>
</comment>
<comment type="function">
    <text evidence="3">Involved in the assembly of C/D box small nucleolar ribonucleoprotein (snoRNP) particles. Recruits the SWI/SNF complex to the core promoter of rRNA genes and enhances pre-rRNA transcription. Mediates interaction of TELO2 with the R2TP complex which is necessary for the stability of MTOR and SMG1. Positively regulates the assembly and activity of the mTORC1 complex.</text>
</comment>
<evidence type="ECO:0000256" key="1">
    <source>
        <dbReference type="ARBA" id="ARBA00008511"/>
    </source>
</evidence>
<evidence type="ECO:0000313" key="6">
    <source>
        <dbReference type="EMBL" id="KAJ3642613.1"/>
    </source>
</evidence>
<dbReference type="InterPro" id="IPR050734">
    <property type="entry name" value="PIH1/Kintoun_subfamily"/>
</dbReference>
<reference evidence="6" key="1">
    <citation type="journal article" date="2023" name="G3 (Bethesda)">
        <title>Whole genome assemblies of Zophobas morio and Tenebrio molitor.</title>
        <authorList>
            <person name="Kaur S."/>
            <person name="Stinson S.A."/>
            <person name="diCenzo G.C."/>
        </authorList>
    </citation>
    <scope>NUCLEOTIDE SEQUENCE</scope>
    <source>
        <strain evidence="6">QUZm001</strain>
    </source>
</reference>
<dbReference type="PANTHER" id="PTHR22997">
    <property type="entry name" value="PIH1 DOMAIN-CONTAINING PROTEIN 1"/>
    <property type="match status" value="1"/>
</dbReference>
<dbReference type="GO" id="GO:0000492">
    <property type="term" value="P:box C/D snoRNP assembly"/>
    <property type="evidence" value="ECO:0007669"/>
    <property type="project" value="TreeGrafter"/>
</dbReference>
<dbReference type="PANTHER" id="PTHR22997:SF0">
    <property type="entry name" value="PIH1 DOMAIN-CONTAINING PROTEIN 1"/>
    <property type="match status" value="1"/>
</dbReference>
<dbReference type="GO" id="GO:1990904">
    <property type="term" value="C:ribonucleoprotein complex"/>
    <property type="evidence" value="ECO:0007669"/>
    <property type="project" value="TreeGrafter"/>
</dbReference>
<dbReference type="InterPro" id="IPR041442">
    <property type="entry name" value="PIH1D1/2/3_CS-like"/>
</dbReference>
<dbReference type="Pfam" id="PF08190">
    <property type="entry name" value="PIH1"/>
    <property type="match status" value="1"/>
</dbReference>
<feature type="domain" description="PIH1D1/2/3 CS-like" evidence="5">
    <location>
        <begin position="235"/>
        <end position="304"/>
    </location>
</feature>
<evidence type="ECO:0000256" key="2">
    <source>
        <dbReference type="ARBA" id="ARBA00040540"/>
    </source>
</evidence>
<organism evidence="6 7">
    <name type="scientific">Zophobas morio</name>
    <dbReference type="NCBI Taxonomy" id="2755281"/>
    <lineage>
        <taxon>Eukaryota</taxon>
        <taxon>Metazoa</taxon>
        <taxon>Ecdysozoa</taxon>
        <taxon>Arthropoda</taxon>
        <taxon>Hexapoda</taxon>
        <taxon>Insecta</taxon>
        <taxon>Pterygota</taxon>
        <taxon>Neoptera</taxon>
        <taxon>Endopterygota</taxon>
        <taxon>Coleoptera</taxon>
        <taxon>Polyphaga</taxon>
        <taxon>Cucujiformia</taxon>
        <taxon>Tenebrionidae</taxon>
        <taxon>Zophobas</taxon>
    </lineage>
</organism>
<dbReference type="AlphaFoldDB" id="A0AA38HRL9"/>
<name>A0AA38HRL9_9CUCU</name>
<accession>A0AA38HRL9</accession>
<dbReference type="Proteomes" id="UP001168821">
    <property type="component" value="Unassembled WGS sequence"/>
</dbReference>
<feature type="domain" description="PIH1 N-terminal" evidence="4">
    <location>
        <begin position="37"/>
        <end position="189"/>
    </location>
</feature>
<dbReference type="GO" id="GO:0097255">
    <property type="term" value="C:R2TP complex"/>
    <property type="evidence" value="ECO:0007669"/>
    <property type="project" value="TreeGrafter"/>
</dbReference>
<proteinExistence type="inferred from homology"/>
<dbReference type="GO" id="GO:0006364">
    <property type="term" value="P:rRNA processing"/>
    <property type="evidence" value="ECO:0007669"/>
    <property type="project" value="TreeGrafter"/>
</dbReference>